<sequence>MSTEKRTLSRTLVYFGALWAVAIVFIIIQALVQG</sequence>
<evidence type="ECO:0000256" key="1">
    <source>
        <dbReference type="SAM" id="Phobius"/>
    </source>
</evidence>
<feature type="transmembrane region" description="Helical" evidence="1">
    <location>
        <begin position="12"/>
        <end position="32"/>
    </location>
</feature>
<proteinExistence type="predicted"/>
<organism evidence="2 3">
    <name type="scientific">Terricaulis silvestris</name>
    <dbReference type="NCBI Taxonomy" id="2686094"/>
    <lineage>
        <taxon>Bacteria</taxon>
        <taxon>Pseudomonadati</taxon>
        <taxon>Pseudomonadota</taxon>
        <taxon>Alphaproteobacteria</taxon>
        <taxon>Caulobacterales</taxon>
        <taxon>Caulobacteraceae</taxon>
        <taxon>Terricaulis</taxon>
    </lineage>
</organism>
<keyword evidence="1" id="KW-0472">Membrane</keyword>
<name>A0A6I6MS06_9CAUL</name>
<dbReference type="AlphaFoldDB" id="A0A6I6MS06"/>
<dbReference type="EMBL" id="CP047045">
    <property type="protein sequence ID" value="QGZ94442.1"/>
    <property type="molecule type" value="Genomic_DNA"/>
</dbReference>
<keyword evidence="1" id="KW-0812">Transmembrane</keyword>
<reference evidence="3" key="1">
    <citation type="submission" date="2019-12" db="EMBL/GenBank/DDBJ databases">
        <title>Complete genome of Terracaulis silvestris 0127_4.</title>
        <authorList>
            <person name="Vieira S."/>
            <person name="Riedel T."/>
            <person name="Sproer C."/>
            <person name="Pascual J."/>
            <person name="Boedeker C."/>
            <person name="Overmann J."/>
        </authorList>
    </citation>
    <scope>NUCLEOTIDE SEQUENCE [LARGE SCALE GENOMIC DNA]</scope>
    <source>
        <strain evidence="3">0127_4</strain>
    </source>
</reference>
<gene>
    <name evidence="2" type="ORF">DSM104635_01260</name>
</gene>
<accession>A0A6I6MS06</accession>
<evidence type="ECO:0000313" key="2">
    <source>
        <dbReference type="EMBL" id="QGZ94442.1"/>
    </source>
</evidence>
<keyword evidence="1" id="KW-1133">Transmembrane helix</keyword>
<dbReference type="KEGG" id="tsv:DSM104635_01260"/>
<dbReference type="Proteomes" id="UP000431269">
    <property type="component" value="Chromosome"/>
</dbReference>
<keyword evidence="3" id="KW-1185">Reference proteome</keyword>
<protein>
    <submittedName>
        <fullName evidence="2">Uncharacterized protein</fullName>
    </submittedName>
</protein>
<evidence type="ECO:0000313" key="3">
    <source>
        <dbReference type="Proteomes" id="UP000431269"/>
    </source>
</evidence>